<reference evidence="3 4" key="1">
    <citation type="submission" date="2017-11" db="EMBL/GenBank/DDBJ databases">
        <title>De-novo sequencing of pomegranate (Punica granatum L.) genome.</title>
        <authorList>
            <person name="Akparov Z."/>
            <person name="Amiraslanov A."/>
            <person name="Hajiyeva S."/>
            <person name="Abbasov M."/>
            <person name="Kaur K."/>
            <person name="Hamwieh A."/>
            <person name="Solovyev V."/>
            <person name="Salamov A."/>
            <person name="Braich B."/>
            <person name="Kosarev P."/>
            <person name="Mahmoud A."/>
            <person name="Hajiyev E."/>
            <person name="Babayeva S."/>
            <person name="Izzatullayeva V."/>
            <person name="Mammadov A."/>
            <person name="Mammadov A."/>
            <person name="Sharifova S."/>
            <person name="Ojaghi J."/>
            <person name="Eynullazada K."/>
            <person name="Bayramov B."/>
            <person name="Abdulazimova A."/>
            <person name="Shahmuradov I."/>
        </authorList>
    </citation>
    <scope>NUCLEOTIDE SEQUENCE [LARGE SCALE GENOMIC DNA]</scope>
    <source>
        <strain evidence="4">cv. AG2017</strain>
        <tissue evidence="3">Leaf</tissue>
    </source>
</reference>
<evidence type="ECO:0000313" key="4">
    <source>
        <dbReference type="Proteomes" id="UP000233551"/>
    </source>
</evidence>
<gene>
    <name evidence="3" type="ORF">CRG98_012517</name>
</gene>
<comment type="caution">
    <text evidence="3">The sequence shown here is derived from an EMBL/GenBank/DDBJ whole genome shotgun (WGS) entry which is preliminary data.</text>
</comment>
<accession>A0A2I0KH05</accession>
<feature type="region of interest" description="Disordered" evidence="1">
    <location>
        <begin position="53"/>
        <end position="74"/>
    </location>
</feature>
<keyword evidence="4" id="KW-1185">Reference proteome</keyword>
<feature type="chain" id="PRO_5014143032" evidence="2">
    <location>
        <begin position="22"/>
        <end position="74"/>
    </location>
</feature>
<dbReference type="EMBL" id="PGOL01000643">
    <property type="protein sequence ID" value="PKI67096.1"/>
    <property type="molecule type" value="Genomic_DNA"/>
</dbReference>
<evidence type="ECO:0000256" key="2">
    <source>
        <dbReference type="SAM" id="SignalP"/>
    </source>
</evidence>
<protein>
    <submittedName>
        <fullName evidence="3">Uncharacterized protein</fullName>
    </submittedName>
</protein>
<organism evidence="3 4">
    <name type="scientific">Punica granatum</name>
    <name type="common">Pomegranate</name>
    <dbReference type="NCBI Taxonomy" id="22663"/>
    <lineage>
        <taxon>Eukaryota</taxon>
        <taxon>Viridiplantae</taxon>
        <taxon>Streptophyta</taxon>
        <taxon>Embryophyta</taxon>
        <taxon>Tracheophyta</taxon>
        <taxon>Spermatophyta</taxon>
        <taxon>Magnoliopsida</taxon>
        <taxon>eudicotyledons</taxon>
        <taxon>Gunneridae</taxon>
        <taxon>Pentapetalae</taxon>
        <taxon>rosids</taxon>
        <taxon>malvids</taxon>
        <taxon>Myrtales</taxon>
        <taxon>Lythraceae</taxon>
        <taxon>Punica</taxon>
    </lineage>
</organism>
<sequence>MAAGMVVNAAVIIIGVQNVSGEEESMEQARAAEEKLKLKLRWHMASGFRRAVRSDGFGNAGGGGNGGPHAKTSD</sequence>
<name>A0A2I0KH05_PUNGR</name>
<proteinExistence type="predicted"/>
<dbReference type="AlphaFoldDB" id="A0A2I0KH05"/>
<evidence type="ECO:0000256" key="1">
    <source>
        <dbReference type="SAM" id="MobiDB-lite"/>
    </source>
</evidence>
<evidence type="ECO:0000313" key="3">
    <source>
        <dbReference type="EMBL" id="PKI67096.1"/>
    </source>
</evidence>
<keyword evidence="2" id="KW-0732">Signal</keyword>
<feature type="compositionally biased region" description="Gly residues" evidence="1">
    <location>
        <begin position="58"/>
        <end position="67"/>
    </location>
</feature>
<feature type="signal peptide" evidence="2">
    <location>
        <begin position="1"/>
        <end position="21"/>
    </location>
</feature>
<dbReference type="Proteomes" id="UP000233551">
    <property type="component" value="Unassembled WGS sequence"/>
</dbReference>